<accession>A0ABV0VGW1</accession>
<keyword evidence="2" id="KW-1185">Reference proteome</keyword>
<comment type="caution">
    <text evidence="1">The sequence shown here is derived from an EMBL/GenBank/DDBJ whole genome shotgun (WGS) entry which is preliminary data.</text>
</comment>
<proteinExistence type="predicted"/>
<name>A0ABV0VGW1_9TELE</name>
<dbReference type="EMBL" id="JAHRIQ010107287">
    <property type="protein sequence ID" value="MEQ2256515.1"/>
    <property type="molecule type" value="Genomic_DNA"/>
</dbReference>
<gene>
    <name evidence="1" type="ORF">ILYODFUR_025026</name>
</gene>
<protein>
    <submittedName>
        <fullName evidence="1">Uncharacterized protein</fullName>
    </submittedName>
</protein>
<evidence type="ECO:0000313" key="1">
    <source>
        <dbReference type="EMBL" id="MEQ2256515.1"/>
    </source>
</evidence>
<reference evidence="1 2" key="1">
    <citation type="submission" date="2021-06" db="EMBL/GenBank/DDBJ databases">
        <authorList>
            <person name="Palmer J.M."/>
        </authorList>
    </citation>
    <scope>NUCLEOTIDE SEQUENCE [LARGE SCALE GENOMIC DNA]</scope>
    <source>
        <strain evidence="2">if_2019</strain>
        <tissue evidence="1">Muscle</tissue>
    </source>
</reference>
<organism evidence="1 2">
    <name type="scientific">Ilyodon furcidens</name>
    <name type="common">goldbreast splitfin</name>
    <dbReference type="NCBI Taxonomy" id="33524"/>
    <lineage>
        <taxon>Eukaryota</taxon>
        <taxon>Metazoa</taxon>
        <taxon>Chordata</taxon>
        <taxon>Craniata</taxon>
        <taxon>Vertebrata</taxon>
        <taxon>Euteleostomi</taxon>
        <taxon>Actinopterygii</taxon>
        <taxon>Neopterygii</taxon>
        <taxon>Teleostei</taxon>
        <taxon>Neoteleostei</taxon>
        <taxon>Acanthomorphata</taxon>
        <taxon>Ovalentaria</taxon>
        <taxon>Atherinomorphae</taxon>
        <taxon>Cyprinodontiformes</taxon>
        <taxon>Goodeidae</taxon>
        <taxon>Ilyodon</taxon>
    </lineage>
</organism>
<sequence length="100" mass="11224">MDQATKRATAINVNLFVPNESTPGSVLLCYFCVSALFSQTTSWSWQMAAHTEPDSSEGFFLLKESFPLHCHHMHAQYEGLLHSQCKQLSTAATCWVSLDR</sequence>
<evidence type="ECO:0000313" key="2">
    <source>
        <dbReference type="Proteomes" id="UP001482620"/>
    </source>
</evidence>
<dbReference type="Proteomes" id="UP001482620">
    <property type="component" value="Unassembled WGS sequence"/>
</dbReference>